<dbReference type="Proteomes" id="UP001200741">
    <property type="component" value="Unassembled WGS sequence"/>
</dbReference>
<comment type="caution">
    <text evidence="2">The sequence shown here is derived from an EMBL/GenBank/DDBJ whole genome shotgun (WGS) entry which is preliminary data.</text>
</comment>
<keyword evidence="2" id="KW-0456">Lyase</keyword>
<dbReference type="GO" id="GO:0047733">
    <property type="term" value="F:CDP-glucose 4,6-dehydratase activity"/>
    <property type="evidence" value="ECO:0007669"/>
    <property type="project" value="UniProtKB-EC"/>
</dbReference>
<evidence type="ECO:0000313" key="3">
    <source>
        <dbReference type="Proteomes" id="UP001200741"/>
    </source>
</evidence>
<accession>A0ABS8Y168</accession>
<proteinExistence type="predicted"/>
<feature type="domain" description="NAD(P)-binding" evidence="1">
    <location>
        <begin position="20"/>
        <end position="329"/>
    </location>
</feature>
<dbReference type="Gene3D" id="3.90.25.10">
    <property type="entry name" value="UDP-galactose 4-epimerase, domain 1"/>
    <property type="match status" value="1"/>
</dbReference>
<dbReference type="EMBL" id="JAJTWU010000016">
    <property type="protein sequence ID" value="MCE4558038.1"/>
    <property type="molecule type" value="Genomic_DNA"/>
</dbReference>
<dbReference type="InterPro" id="IPR013445">
    <property type="entry name" value="CDP_4_6_deHydtase"/>
</dbReference>
<evidence type="ECO:0000313" key="2">
    <source>
        <dbReference type="EMBL" id="MCE4558038.1"/>
    </source>
</evidence>
<dbReference type="EC" id="4.2.1.45" evidence="2"/>
<dbReference type="InterPro" id="IPR016040">
    <property type="entry name" value="NAD(P)-bd_dom"/>
</dbReference>
<dbReference type="SUPFAM" id="SSF51735">
    <property type="entry name" value="NAD(P)-binding Rossmann-fold domains"/>
    <property type="match status" value="1"/>
</dbReference>
<dbReference type="InterPro" id="IPR036291">
    <property type="entry name" value="NAD(P)-bd_dom_sf"/>
</dbReference>
<keyword evidence="3" id="KW-1185">Reference proteome</keyword>
<dbReference type="PANTHER" id="PTHR43000">
    <property type="entry name" value="DTDP-D-GLUCOSE 4,6-DEHYDRATASE-RELATED"/>
    <property type="match status" value="1"/>
</dbReference>
<dbReference type="Gene3D" id="3.40.50.720">
    <property type="entry name" value="NAD(P)-binding Rossmann-like Domain"/>
    <property type="match status" value="1"/>
</dbReference>
<protein>
    <submittedName>
        <fullName evidence="2">CDP-glucose 4,6-dehydratase</fullName>
        <ecNumber evidence="2">4.2.1.45</ecNumber>
    </submittedName>
</protein>
<dbReference type="NCBIfam" id="TIGR02622">
    <property type="entry name" value="CDP_4_6_dhtase"/>
    <property type="match status" value="1"/>
</dbReference>
<name>A0ABS8Y168_9BURK</name>
<dbReference type="Pfam" id="PF16363">
    <property type="entry name" value="GDP_Man_Dehyd"/>
    <property type="match status" value="1"/>
</dbReference>
<organism evidence="2 3">
    <name type="scientific">Pelomonas cellulosilytica</name>
    <dbReference type="NCBI Taxonomy" id="2906762"/>
    <lineage>
        <taxon>Bacteria</taxon>
        <taxon>Pseudomonadati</taxon>
        <taxon>Pseudomonadota</taxon>
        <taxon>Betaproteobacteria</taxon>
        <taxon>Burkholderiales</taxon>
        <taxon>Sphaerotilaceae</taxon>
        <taxon>Roseateles</taxon>
    </lineage>
</organism>
<gene>
    <name evidence="2" type="primary">rfbG</name>
    <name evidence="2" type="ORF">LXT13_26985</name>
</gene>
<dbReference type="CDD" id="cd05252">
    <property type="entry name" value="CDP_GD_SDR_e"/>
    <property type="match status" value="1"/>
</dbReference>
<sequence length="359" mass="40338">MEVTRMAQIDPAFWLGKRVLLTGHTGFKGSWLSLWLQSMGATLRGLALTPPTDPALFDVARVAEGMEHRVADIRDFGAVKAHVDEFKPEIVIHMAAQPLVRLSYHQPVETYATNVMGTVHVLEAARHAGSVKAIVNITTDKCYENREWVWGYREDEPMGGHDPYSNSKGCAELVSSAYRRSFLKEAGIAMATARAGNVIGGGDWALDRLIPDILRALQQHEAVLIRNPHAIRPWQHVLEPLSGYLLLAERLYTQGQSEAEGWNFGPRDEDARPVQWIVEHLCETWGDGASWTLQPGNHPHEASFLKLDISKARQRLQWAPRWSLETALTRITEWHQAWLAGQDMRALCLNQISQYQASA</sequence>
<reference evidence="2 3" key="1">
    <citation type="submission" date="2021-12" db="EMBL/GenBank/DDBJ databases">
        <title>Genome seq of P8.</title>
        <authorList>
            <person name="Seo T."/>
        </authorList>
    </citation>
    <scope>NUCLEOTIDE SEQUENCE [LARGE SCALE GENOMIC DNA]</scope>
    <source>
        <strain evidence="2 3">P8</strain>
    </source>
</reference>
<evidence type="ECO:0000259" key="1">
    <source>
        <dbReference type="Pfam" id="PF16363"/>
    </source>
</evidence>